<dbReference type="PRINTS" id="PR00344">
    <property type="entry name" value="BCTRLSENSOR"/>
</dbReference>
<dbReference type="SMART" id="SM00387">
    <property type="entry name" value="HATPase_c"/>
    <property type="match status" value="1"/>
</dbReference>
<comment type="subcellular location">
    <subcellularLocation>
        <location evidence="2">Cell membrane</location>
    </subcellularLocation>
</comment>
<name>A0A6J4RKI0_9ACTN</name>
<evidence type="ECO:0000256" key="3">
    <source>
        <dbReference type="ARBA" id="ARBA00012438"/>
    </source>
</evidence>
<keyword evidence="8" id="KW-0472">Membrane</keyword>
<evidence type="ECO:0000313" key="10">
    <source>
        <dbReference type="EMBL" id="CAA9475718.1"/>
    </source>
</evidence>
<keyword evidence="7" id="KW-0902">Two-component regulatory system</keyword>
<dbReference type="CDD" id="cd00082">
    <property type="entry name" value="HisKA"/>
    <property type="match status" value="1"/>
</dbReference>
<keyword evidence="8" id="KW-0812">Transmembrane</keyword>
<dbReference type="PANTHER" id="PTHR43547:SF2">
    <property type="entry name" value="HYBRID SIGNAL TRANSDUCTION HISTIDINE KINASE C"/>
    <property type="match status" value="1"/>
</dbReference>
<dbReference type="GO" id="GO:0005886">
    <property type="term" value="C:plasma membrane"/>
    <property type="evidence" value="ECO:0007669"/>
    <property type="project" value="UniProtKB-SubCell"/>
</dbReference>
<comment type="catalytic activity">
    <reaction evidence="1">
        <text>ATP + protein L-histidine = ADP + protein N-phospho-L-histidine.</text>
        <dbReference type="EC" id="2.7.13.3"/>
    </reaction>
</comment>
<dbReference type="PANTHER" id="PTHR43547">
    <property type="entry name" value="TWO-COMPONENT HISTIDINE KINASE"/>
    <property type="match status" value="1"/>
</dbReference>
<keyword evidence="4" id="KW-0597">Phosphoprotein</keyword>
<evidence type="ECO:0000256" key="4">
    <source>
        <dbReference type="ARBA" id="ARBA00022553"/>
    </source>
</evidence>
<dbReference type="InterPro" id="IPR003594">
    <property type="entry name" value="HATPase_dom"/>
</dbReference>
<dbReference type="CDD" id="cd00075">
    <property type="entry name" value="HATPase"/>
    <property type="match status" value="1"/>
</dbReference>
<proteinExistence type="predicted"/>
<dbReference type="AlphaFoldDB" id="A0A6J4RKI0"/>
<dbReference type="SUPFAM" id="SSF47384">
    <property type="entry name" value="Homodimeric domain of signal transducing histidine kinase"/>
    <property type="match status" value="1"/>
</dbReference>
<dbReference type="GO" id="GO:0000155">
    <property type="term" value="F:phosphorelay sensor kinase activity"/>
    <property type="evidence" value="ECO:0007669"/>
    <property type="project" value="InterPro"/>
</dbReference>
<evidence type="ECO:0000256" key="6">
    <source>
        <dbReference type="ARBA" id="ARBA00022777"/>
    </source>
</evidence>
<dbReference type="InterPro" id="IPR003661">
    <property type="entry name" value="HisK_dim/P_dom"/>
</dbReference>
<dbReference type="EC" id="2.7.13.3" evidence="3"/>
<feature type="domain" description="Histidine kinase" evidence="9">
    <location>
        <begin position="201"/>
        <end position="415"/>
    </location>
</feature>
<feature type="transmembrane region" description="Helical" evidence="8">
    <location>
        <begin position="125"/>
        <end position="144"/>
    </location>
</feature>
<protein>
    <recommendedName>
        <fullName evidence="3">histidine kinase</fullName>
        <ecNumber evidence="3">2.7.13.3</ecNumber>
    </recommendedName>
</protein>
<evidence type="ECO:0000256" key="1">
    <source>
        <dbReference type="ARBA" id="ARBA00000085"/>
    </source>
</evidence>
<dbReference type="InterPro" id="IPR004358">
    <property type="entry name" value="Sig_transdc_His_kin-like_C"/>
</dbReference>
<gene>
    <name evidence="10" type="ORF">AVDCRST_MAG12-1139</name>
</gene>
<dbReference type="FunFam" id="3.30.565.10:FF:000006">
    <property type="entry name" value="Sensor histidine kinase WalK"/>
    <property type="match status" value="1"/>
</dbReference>
<keyword evidence="5" id="KW-0808">Transferase</keyword>
<dbReference type="Gene3D" id="3.30.565.10">
    <property type="entry name" value="Histidine kinase-like ATPase, C-terminal domain"/>
    <property type="match status" value="1"/>
</dbReference>
<evidence type="ECO:0000256" key="5">
    <source>
        <dbReference type="ARBA" id="ARBA00022679"/>
    </source>
</evidence>
<dbReference type="Pfam" id="PF00512">
    <property type="entry name" value="HisKA"/>
    <property type="match status" value="1"/>
</dbReference>
<organism evidence="10">
    <name type="scientific">uncultured Rubrobacteraceae bacterium</name>
    <dbReference type="NCBI Taxonomy" id="349277"/>
    <lineage>
        <taxon>Bacteria</taxon>
        <taxon>Bacillati</taxon>
        <taxon>Actinomycetota</taxon>
        <taxon>Rubrobacteria</taxon>
        <taxon>Rubrobacterales</taxon>
        <taxon>Rubrobacteraceae</taxon>
        <taxon>environmental samples</taxon>
    </lineage>
</organism>
<dbReference type="SUPFAM" id="SSF55874">
    <property type="entry name" value="ATPase domain of HSP90 chaperone/DNA topoisomerase II/histidine kinase"/>
    <property type="match status" value="1"/>
</dbReference>
<dbReference type="EMBL" id="CADCVK010000182">
    <property type="protein sequence ID" value="CAA9475718.1"/>
    <property type="molecule type" value="Genomic_DNA"/>
</dbReference>
<evidence type="ECO:0000256" key="8">
    <source>
        <dbReference type="SAM" id="Phobius"/>
    </source>
</evidence>
<feature type="transmembrane region" description="Helical" evidence="8">
    <location>
        <begin position="47"/>
        <end position="68"/>
    </location>
</feature>
<dbReference type="InterPro" id="IPR036890">
    <property type="entry name" value="HATPase_C_sf"/>
</dbReference>
<evidence type="ECO:0000259" key="9">
    <source>
        <dbReference type="PROSITE" id="PS50109"/>
    </source>
</evidence>
<accession>A0A6J4RKI0</accession>
<dbReference type="InterPro" id="IPR036097">
    <property type="entry name" value="HisK_dim/P_sf"/>
</dbReference>
<dbReference type="InterPro" id="IPR005467">
    <property type="entry name" value="His_kinase_dom"/>
</dbReference>
<evidence type="ECO:0000256" key="7">
    <source>
        <dbReference type="ARBA" id="ARBA00023012"/>
    </source>
</evidence>
<reference evidence="10" key="1">
    <citation type="submission" date="2020-02" db="EMBL/GenBank/DDBJ databases">
        <authorList>
            <person name="Meier V. D."/>
        </authorList>
    </citation>
    <scope>NUCLEOTIDE SEQUENCE</scope>
    <source>
        <strain evidence="10">AVDCRST_MAG12</strain>
    </source>
</reference>
<dbReference type="Pfam" id="PF02518">
    <property type="entry name" value="HATPase_c"/>
    <property type="match status" value="1"/>
</dbReference>
<keyword evidence="6" id="KW-0418">Kinase</keyword>
<sequence>MQESPDARLPEETHLHRFLDRALLLLEAGSLVVVLAITLAQPSTGRLGIPSWALVLAFTVLFLAFEVLRNRVRSLHAFRLKFALDLPAIAVLYALGAEPGGPIFVFFFVSVICSSAALTLRESVAYTAAATVLVAFVELVTIPNVDPQGLAGRLVLLVVFGASTAIQARRISLEQASAHSAHDRTERLEELDRLRENFLSSISHDLRTPLTATQAGLGLLQASAAERLRSDERDLLENASRNAARLAMIVDDLLAYNQLAADTLRLEREPLDLRAVVFDAVSTVRPLLRERGQALELDLPEALPAEGDPRRLNQVVVNLLENANVHTPEGTRVSVSGRVTDGEVSLVFSDDGPGIPKTETEAIFRRFYRLGTEEGGSGLGLAIARGIVELHGGRIRAENRPGGGASFVVVLPREGGGDAP</sequence>
<dbReference type="Gene3D" id="1.10.287.130">
    <property type="match status" value="1"/>
</dbReference>
<feature type="transmembrane region" description="Helical" evidence="8">
    <location>
        <begin position="21"/>
        <end position="41"/>
    </location>
</feature>
<dbReference type="PROSITE" id="PS50109">
    <property type="entry name" value="HIS_KIN"/>
    <property type="match status" value="1"/>
</dbReference>
<dbReference type="SMART" id="SM00388">
    <property type="entry name" value="HisKA"/>
    <property type="match status" value="1"/>
</dbReference>
<evidence type="ECO:0000256" key="2">
    <source>
        <dbReference type="ARBA" id="ARBA00004236"/>
    </source>
</evidence>
<keyword evidence="8" id="KW-1133">Transmembrane helix</keyword>